<evidence type="ECO:0000256" key="2">
    <source>
        <dbReference type="SAM" id="Phobius"/>
    </source>
</evidence>
<protein>
    <submittedName>
        <fullName evidence="3">Uncharacterized protein</fullName>
    </submittedName>
</protein>
<feature type="transmembrane region" description="Helical" evidence="2">
    <location>
        <begin position="251"/>
        <end position="271"/>
    </location>
</feature>
<evidence type="ECO:0000313" key="3">
    <source>
        <dbReference type="EMBL" id="SDN43602.1"/>
    </source>
</evidence>
<keyword evidence="2" id="KW-1133">Transmembrane helix</keyword>
<organism evidence="3 4">
    <name type="scientific">Geodermatophilus siccatus</name>
    <dbReference type="NCBI Taxonomy" id="1137991"/>
    <lineage>
        <taxon>Bacteria</taxon>
        <taxon>Bacillati</taxon>
        <taxon>Actinomycetota</taxon>
        <taxon>Actinomycetes</taxon>
        <taxon>Geodermatophilales</taxon>
        <taxon>Geodermatophilaceae</taxon>
        <taxon>Geodermatophilus</taxon>
    </lineage>
</organism>
<feature type="region of interest" description="Disordered" evidence="1">
    <location>
        <begin position="1"/>
        <end position="32"/>
    </location>
</feature>
<dbReference type="STRING" id="1137991.SAMN05660642_04839"/>
<dbReference type="EMBL" id="FNHE01000021">
    <property type="protein sequence ID" value="SDN43602.1"/>
    <property type="molecule type" value="Genomic_DNA"/>
</dbReference>
<reference evidence="4" key="1">
    <citation type="submission" date="2016-10" db="EMBL/GenBank/DDBJ databases">
        <authorList>
            <person name="Varghese N."/>
            <person name="Submissions S."/>
        </authorList>
    </citation>
    <scope>NUCLEOTIDE SEQUENCE [LARGE SCALE GENOMIC DNA]</scope>
    <source>
        <strain evidence="4">DSM 45419</strain>
    </source>
</reference>
<evidence type="ECO:0000256" key="1">
    <source>
        <dbReference type="SAM" id="MobiDB-lite"/>
    </source>
</evidence>
<keyword evidence="4" id="KW-1185">Reference proteome</keyword>
<evidence type="ECO:0000313" key="4">
    <source>
        <dbReference type="Proteomes" id="UP000198680"/>
    </source>
</evidence>
<accession>A0A1H0BD48</accession>
<dbReference type="Proteomes" id="UP000198680">
    <property type="component" value="Unassembled WGS sequence"/>
</dbReference>
<feature type="compositionally biased region" description="Polar residues" evidence="1">
    <location>
        <begin position="354"/>
        <end position="370"/>
    </location>
</feature>
<feature type="region of interest" description="Disordered" evidence="1">
    <location>
        <begin position="354"/>
        <end position="412"/>
    </location>
</feature>
<feature type="transmembrane region" description="Helical" evidence="2">
    <location>
        <begin position="291"/>
        <end position="309"/>
    </location>
</feature>
<keyword evidence="2" id="KW-0472">Membrane</keyword>
<sequence length="412" mass="44181">MGESVELHGAVNGSPRQLRSGNGAWPLLEGGDREPPCDQGAPCLDDLIQAHPHGRTRGSREDFARLLTQYRGTDHEIVDHYFAKHIHAGALHMCRRTRFHRRKDFEIRMRYPGDIVAAVQPEFEAALWRARAMEQQTALLVAGRPRRVLLEMLFSVIVYLLGVLDSVECLAAAGRGARKTRECSRVHRIEKALEIAQSELTRLQEFADQAAVRAALKHYVQGLFIGGGAVVASAWTASQVHMFEQAPTLDLVRAIAAGGLGAIISVLIRISRGQRLDVDTTQEPFLTCLAGSSRTVIGGALGVALYVLLKAEFIPLEIPAASDAAAPYFFTAIAFLAGFSERWAQDTIVRSTPLATSASGSPIPSTSTPCASAPTESAAGGGTGAGLVQTTSLPVIAPPTPDGTDLARRPPD</sequence>
<dbReference type="AlphaFoldDB" id="A0A1H0BD48"/>
<gene>
    <name evidence="3" type="ORF">SAMN05660642_04839</name>
</gene>
<name>A0A1H0BD48_9ACTN</name>
<feature type="transmembrane region" description="Helical" evidence="2">
    <location>
        <begin position="152"/>
        <end position="173"/>
    </location>
</feature>
<keyword evidence="2" id="KW-0812">Transmembrane</keyword>
<proteinExistence type="predicted"/>